<organism evidence="3">
    <name type="scientific">Arion vulgaris</name>
    <dbReference type="NCBI Taxonomy" id="1028688"/>
    <lineage>
        <taxon>Eukaryota</taxon>
        <taxon>Metazoa</taxon>
        <taxon>Spiralia</taxon>
        <taxon>Lophotrochozoa</taxon>
        <taxon>Mollusca</taxon>
        <taxon>Gastropoda</taxon>
        <taxon>Heterobranchia</taxon>
        <taxon>Euthyneura</taxon>
        <taxon>Panpulmonata</taxon>
        <taxon>Eupulmonata</taxon>
        <taxon>Stylommatophora</taxon>
        <taxon>Helicina</taxon>
        <taxon>Arionoidea</taxon>
        <taxon>Arionidae</taxon>
        <taxon>Arion</taxon>
    </lineage>
</organism>
<protein>
    <recommendedName>
        <fullName evidence="4">Secreted protein</fullName>
    </recommendedName>
</protein>
<evidence type="ECO:0008006" key="4">
    <source>
        <dbReference type="Google" id="ProtNLM"/>
    </source>
</evidence>
<evidence type="ECO:0000313" key="3">
    <source>
        <dbReference type="EMBL" id="CEK53204.1"/>
    </source>
</evidence>
<proteinExistence type="predicted"/>
<feature type="signal peptide" evidence="2">
    <location>
        <begin position="1"/>
        <end position="19"/>
    </location>
</feature>
<feature type="region of interest" description="Disordered" evidence="1">
    <location>
        <begin position="23"/>
        <end position="108"/>
    </location>
</feature>
<evidence type="ECO:0000256" key="1">
    <source>
        <dbReference type="SAM" id="MobiDB-lite"/>
    </source>
</evidence>
<name>A0A0B6YAH7_9EUPU</name>
<dbReference type="AlphaFoldDB" id="A0A0B6YAH7"/>
<sequence length="108" mass="11245">MSSISFLVVLLGAVLCCSAFRPRHPYRHGHQPTGVPGENHGGSNVSVPANHGNATRPPSPNFSTTGSPAGNSNGSGDNSTVSVGARQAPAYNSHGRFQPPQAQNFHHH</sequence>
<reference evidence="3" key="1">
    <citation type="submission" date="2014-12" db="EMBL/GenBank/DDBJ databases">
        <title>Insight into the proteome of Arion vulgaris.</title>
        <authorList>
            <person name="Aradska J."/>
            <person name="Bulat T."/>
            <person name="Smidak R."/>
            <person name="Sarate P."/>
            <person name="Gangsoo J."/>
            <person name="Sialana F."/>
            <person name="Bilban M."/>
            <person name="Lubec G."/>
        </authorList>
    </citation>
    <scope>NUCLEOTIDE SEQUENCE</scope>
    <source>
        <tissue evidence="3">Skin</tissue>
    </source>
</reference>
<gene>
    <name evidence="3" type="primary">ORF19417</name>
</gene>
<keyword evidence="2" id="KW-0732">Signal</keyword>
<dbReference type="EMBL" id="HACG01006339">
    <property type="protein sequence ID" value="CEK53204.1"/>
    <property type="molecule type" value="Transcribed_RNA"/>
</dbReference>
<accession>A0A0B6YAH7</accession>
<evidence type="ECO:0000256" key="2">
    <source>
        <dbReference type="SAM" id="SignalP"/>
    </source>
</evidence>
<feature type="compositionally biased region" description="Polar residues" evidence="1">
    <location>
        <begin position="61"/>
        <end position="82"/>
    </location>
</feature>
<feature type="chain" id="PRO_5002126353" description="Secreted protein" evidence="2">
    <location>
        <begin position="20"/>
        <end position="108"/>
    </location>
</feature>
<feature type="non-terminal residue" evidence="3">
    <location>
        <position position="108"/>
    </location>
</feature>